<organism evidence="1 2">
    <name type="scientific">Araneus ventricosus</name>
    <name type="common">Orbweaver spider</name>
    <name type="synonym">Epeira ventricosa</name>
    <dbReference type="NCBI Taxonomy" id="182803"/>
    <lineage>
        <taxon>Eukaryota</taxon>
        <taxon>Metazoa</taxon>
        <taxon>Ecdysozoa</taxon>
        <taxon>Arthropoda</taxon>
        <taxon>Chelicerata</taxon>
        <taxon>Arachnida</taxon>
        <taxon>Araneae</taxon>
        <taxon>Araneomorphae</taxon>
        <taxon>Entelegynae</taxon>
        <taxon>Araneoidea</taxon>
        <taxon>Araneidae</taxon>
        <taxon>Araneus</taxon>
    </lineage>
</organism>
<gene>
    <name evidence="1" type="ORF">AVEN_221490_1</name>
</gene>
<sequence>MEILVLFGIFRTATIFCLKGRFGPSHINRVKPAPGNAWSNPQALAQVKAPSQPHAPTLPSNLTPQLPINQAPLQADLQSDIKSPILNQITSTFLSQLNAVFQSTQAGHHITLNNSSMLDRPHSLHLNSMFSFSNFLGRFLIGTLPIFFLLHSDGVEAWKVLVLK</sequence>
<comment type="caution">
    <text evidence="1">The sequence shown here is derived from an EMBL/GenBank/DDBJ whole genome shotgun (WGS) entry which is preliminary data.</text>
</comment>
<accession>A0A4Y2E292</accession>
<name>A0A4Y2E292_ARAVE</name>
<evidence type="ECO:0000313" key="2">
    <source>
        <dbReference type="Proteomes" id="UP000499080"/>
    </source>
</evidence>
<dbReference type="AlphaFoldDB" id="A0A4Y2E292"/>
<keyword evidence="2" id="KW-1185">Reference proteome</keyword>
<dbReference type="Proteomes" id="UP000499080">
    <property type="component" value="Unassembled WGS sequence"/>
</dbReference>
<dbReference type="EMBL" id="BGPR01000480">
    <property type="protein sequence ID" value="GBM22419.1"/>
    <property type="molecule type" value="Genomic_DNA"/>
</dbReference>
<protein>
    <submittedName>
        <fullName evidence="1">Uncharacterized protein</fullName>
    </submittedName>
</protein>
<evidence type="ECO:0000313" key="1">
    <source>
        <dbReference type="EMBL" id="GBM22419.1"/>
    </source>
</evidence>
<reference evidence="1 2" key="1">
    <citation type="journal article" date="2019" name="Sci. Rep.">
        <title>Orb-weaving spider Araneus ventricosus genome elucidates the spidroin gene catalogue.</title>
        <authorList>
            <person name="Kono N."/>
            <person name="Nakamura H."/>
            <person name="Ohtoshi R."/>
            <person name="Moran D.A.P."/>
            <person name="Shinohara A."/>
            <person name="Yoshida Y."/>
            <person name="Fujiwara M."/>
            <person name="Mori M."/>
            <person name="Tomita M."/>
            <person name="Arakawa K."/>
        </authorList>
    </citation>
    <scope>NUCLEOTIDE SEQUENCE [LARGE SCALE GENOMIC DNA]</scope>
</reference>
<proteinExistence type="predicted"/>